<sequence>TSPTSYRDPGSTSVGESTHARWTVTRGADIGGDTYAVAVCGPSPTGQGDEADAAQIRILARRRGYASSHRSSAHLHSTLSLSRLLRSVLQRIVTIIIPPPVDEAHDAHGCYSLGIFMHFAPCGCPQSRRVGSVRHSAPYGLGDAVYDRLPRPLEKGPPPLRLDSRLAFRSNCHRPKVNPRFENPSDNIEREALGDARSAYGARLDTIPEGDLLQGQDQSPLATRWLPTPFSPSANSPARFSSLSWRASSQMLQALLRGGVGLMYKTPLHGQIA</sequence>
<name>A0A395N6J1_TRIAR</name>
<dbReference type="EMBL" id="PXOA01001314">
    <property type="protein sequence ID" value="RFU71746.1"/>
    <property type="molecule type" value="Genomic_DNA"/>
</dbReference>
<dbReference type="AlphaFoldDB" id="A0A395N6J1"/>
<evidence type="ECO:0000313" key="2">
    <source>
        <dbReference type="Proteomes" id="UP000266272"/>
    </source>
</evidence>
<gene>
    <name evidence="1" type="ORF">TARUN_10516</name>
</gene>
<organism evidence="1 2">
    <name type="scientific">Trichoderma arundinaceum</name>
    <dbReference type="NCBI Taxonomy" id="490622"/>
    <lineage>
        <taxon>Eukaryota</taxon>
        <taxon>Fungi</taxon>
        <taxon>Dikarya</taxon>
        <taxon>Ascomycota</taxon>
        <taxon>Pezizomycotina</taxon>
        <taxon>Sordariomycetes</taxon>
        <taxon>Hypocreomycetidae</taxon>
        <taxon>Hypocreales</taxon>
        <taxon>Hypocreaceae</taxon>
        <taxon>Trichoderma</taxon>
    </lineage>
</organism>
<dbReference type="Proteomes" id="UP000266272">
    <property type="component" value="Unassembled WGS sequence"/>
</dbReference>
<evidence type="ECO:0000313" key="1">
    <source>
        <dbReference type="EMBL" id="RFU71746.1"/>
    </source>
</evidence>
<protein>
    <submittedName>
        <fullName evidence="1">Uncharacterized protein</fullName>
    </submittedName>
</protein>
<reference evidence="1 2" key="1">
    <citation type="journal article" date="2018" name="PLoS Pathog.">
        <title>Evolution of structural diversity of trichothecenes, a family of toxins produced by plant pathogenic and entomopathogenic fungi.</title>
        <authorList>
            <person name="Proctor R.H."/>
            <person name="McCormick S.P."/>
            <person name="Kim H.S."/>
            <person name="Cardoza R.E."/>
            <person name="Stanley A.M."/>
            <person name="Lindo L."/>
            <person name="Kelly A."/>
            <person name="Brown D.W."/>
            <person name="Lee T."/>
            <person name="Vaughan M.M."/>
            <person name="Alexander N.J."/>
            <person name="Busman M."/>
            <person name="Gutierrez S."/>
        </authorList>
    </citation>
    <scope>NUCLEOTIDE SEQUENCE [LARGE SCALE GENOMIC DNA]</scope>
    <source>
        <strain evidence="1 2">IBT 40837</strain>
    </source>
</reference>
<proteinExistence type="predicted"/>
<comment type="caution">
    <text evidence="1">The sequence shown here is derived from an EMBL/GenBank/DDBJ whole genome shotgun (WGS) entry which is preliminary data.</text>
</comment>
<feature type="non-terminal residue" evidence="1">
    <location>
        <position position="1"/>
    </location>
</feature>
<accession>A0A395N6J1</accession>
<keyword evidence="2" id="KW-1185">Reference proteome</keyword>